<dbReference type="Proteomes" id="UP001172386">
    <property type="component" value="Unassembled WGS sequence"/>
</dbReference>
<name>A0ACC2ZYB9_9EURO</name>
<accession>A0ACC2ZYB9</accession>
<dbReference type="EMBL" id="JAPDRQ010000188">
    <property type="protein sequence ID" value="KAJ9652656.1"/>
    <property type="molecule type" value="Genomic_DNA"/>
</dbReference>
<keyword evidence="2" id="KW-1185">Reference proteome</keyword>
<protein>
    <submittedName>
        <fullName evidence="1">Uncharacterized protein</fullName>
    </submittedName>
</protein>
<comment type="caution">
    <text evidence="1">The sequence shown here is derived from an EMBL/GenBank/DDBJ whole genome shotgun (WGS) entry which is preliminary data.</text>
</comment>
<proteinExistence type="predicted"/>
<organism evidence="1 2">
    <name type="scientific">Neophaeococcomyces mojaviensis</name>
    <dbReference type="NCBI Taxonomy" id="3383035"/>
    <lineage>
        <taxon>Eukaryota</taxon>
        <taxon>Fungi</taxon>
        <taxon>Dikarya</taxon>
        <taxon>Ascomycota</taxon>
        <taxon>Pezizomycotina</taxon>
        <taxon>Eurotiomycetes</taxon>
        <taxon>Chaetothyriomycetidae</taxon>
        <taxon>Chaetothyriales</taxon>
        <taxon>Chaetothyriales incertae sedis</taxon>
        <taxon>Neophaeococcomyces</taxon>
    </lineage>
</organism>
<evidence type="ECO:0000313" key="1">
    <source>
        <dbReference type="EMBL" id="KAJ9652656.1"/>
    </source>
</evidence>
<sequence length="1035" mass="117062">MSGSPRIGPPSFRFQLLEQSPEDEAEGMHPVQAPGGAIVRLTARQVEILSLPQDQKHHVPDIELIEFGKLLMSASSANIDEMLRQADEHVPEVPRFIPVPFEYKPLVKPTSIRLVRVLPDDENGMIQIALDEYDLDDHIPAYFCLSYTWDNPHAKSNLFDFYEDYADDYRLENHRSISCNGRIINVRANLYDALQQLPESPGTSLKRWHNFNGNTVMMTDLHIATVNGDVSLVKMELFRGASIDGIDSTGRTALMLAIIQRHTVLVRVLLEAGADPEIRDYHHLSPLDHALKYSLHEIADMILMFDRANVKTIERRMKRSGKGLKIWIDAICINQEDAQEKAKQVTVMDRIYSRATYVLVWLGKDDGNVALAAQTIRKLYPAADSGALVESGIIPYRDQGPQKYNQSGILYVNQREWTALAALYLRQNFQRLWCLQETVLPDDMVMFLGEREIPWHEFMVVTESLHLLQRKFSIAPSVTFRPAYNAEIEAEAHLIYELRMRKAIDKSSEKHREEYFRKTKRFWRGEGKPSRIPWLQMIMNTMTLQCFDPRDHIYALAGLCKGHPESPEIEVTYTKPVEDIYIYIMRLMLGQLGEKPSLEIVAATKDSINRENETLPSWVLDFSRPGVASLWQAHFRAAGEESDHFDLDHSSSGQTNELLIEGKKIDTIRHLATKRPGERTVSMFNFDTAWPTLLLKLPQIYRHTNQSRTEALWRTLCCDAPSIDDIVAFQNAPADGYTTDEPLTSLSSAPSIYAEQFSDQLCAMLLAHGEKAAEHELKIKTTPGGVMLQALSSLSFQNNQPSTIAEPQVNNIISLSNEEIMHIKDTTLSGPHYSSPAIQQALTDYETLHSHDSGLVSSEAHGCATPGRAGFASFLREPKFRVWRSWLTGNQGRAHAADAQVVDPLPPGEVGFRSQFLRYNGGRRLFVTEEKEYLGLGGMSMQAGDEVWIVKGSRVPFLLRRVEDLENSDRGVHQVERGDGSEEDGGMSEKEKDPEAERKKGKGPYYRYIGDLYVHGMMKGEAAEAAGEWQNVTLI</sequence>
<gene>
    <name evidence="1" type="ORF">H2198_008091</name>
</gene>
<evidence type="ECO:0000313" key="2">
    <source>
        <dbReference type="Proteomes" id="UP001172386"/>
    </source>
</evidence>
<reference evidence="1" key="1">
    <citation type="submission" date="2022-10" db="EMBL/GenBank/DDBJ databases">
        <title>Culturing micro-colonial fungi from biological soil crusts in the Mojave desert and describing Neophaeococcomyces mojavensis, and introducing the new genera and species Taxawa tesnikishii.</title>
        <authorList>
            <person name="Kurbessoian T."/>
            <person name="Stajich J.E."/>
        </authorList>
    </citation>
    <scope>NUCLEOTIDE SEQUENCE</scope>
    <source>
        <strain evidence="1">JES_112</strain>
    </source>
</reference>